<proteinExistence type="predicted"/>
<protein>
    <submittedName>
        <fullName evidence="1">Uncharacterized protein</fullName>
    </submittedName>
</protein>
<name>A0A8S5M606_9CAUD</name>
<sequence>MQAILKRGNDAEIRRKGDGYIVLEVKKTIKYSTSAQ</sequence>
<evidence type="ECO:0000313" key="1">
    <source>
        <dbReference type="EMBL" id="DAD77636.1"/>
    </source>
</evidence>
<dbReference type="EMBL" id="BK014829">
    <property type="protein sequence ID" value="DAD77636.1"/>
    <property type="molecule type" value="Genomic_DNA"/>
</dbReference>
<reference evidence="1" key="1">
    <citation type="journal article" date="2021" name="Proc. Natl. Acad. Sci. U.S.A.">
        <title>A Catalog of Tens of Thousands of Viruses from Human Metagenomes Reveals Hidden Associations with Chronic Diseases.</title>
        <authorList>
            <person name="Tisza M.J."/>
            <person name="Buck C.B."/>
        </authorList>
    </citation>
    <scope>NUCLEOTIDE SEQUENCE</scope>
    <source>
        <strain evidence="1">CtH1110</strain>
    </source>
</reference>
<accession>A0A8S5M606</accession>
<organism evidence="1">
    <name type="scientific">Siphoviridae sp. ctH1110</name>
    <dbReference type="NCBI Taxonomy" id="2826226"/>
    <lineage>
        <taxon>Viruses</taxon>
        <taxon>Duplodnaviria</taxon>
        <taxon>Heunggongvirae</taxon>
        <taxon>Uroviricota</taxon>
        <taxon>Caudoviricetes</taxon>
    </lineage>
</organism>